<evidence type="ECO:0000256" key="3">
    <source>
        <dbReference type="ARBA" id="ARBA00022771"/>
    </source>
</evidence>
<dbReference type="SUPFAM" id="SSF57667">
    <property type="entry name" value="beta-beta-alpha zinc fingers"/>
    <property type="match status" value="1"/>
</dbReference>
<reference evidence="8" key="1">
    <citation type="journal article" date="2014" name="Proc. Natl. Acad. Sci. U.S.A.">
        <title>Extensive sampling of basidiomycete genomes demonstrates inadequacy of the white-rot/brown-rot paradigm for wood decay fungi.</title>
        <authorList>
            <person name="Riley R."/>
            <person name="Salamov A.A."/>
            <person name="Brown D.W."/>
            <person name="Nagy L.G."/>
            <person name="Floudas D."/>
            <person name="Held B.W."/>
            <person name="Levasseur A."/>
            <person name="Lombard V."/>
            <person name="Morin E."/>
            <person name="Otillar R."/>
            <person name="Lindquist E.A."/>
            <person name="Sun H."/>
            <person name="LaButti K.M."/>
            <person name="Schmutz J."/>
            <person name="Jabbour D."/>
            <person name="Luo H."/>
            <person name="Baker S.E."/>
            <person name="Pisabarro A.G."/>
            <person name="Walton J.D."/>
            <person name="Blanchette R.A."/>
            <person name="Henrissat B."/>
            <person name="Martin F."/>
            <person name="Cullen D."/>
            <person name="Hibbett D.S."/>
            <person name="Grigoriev I.V."/>
        </authorList>
    </citation>
    <scope>NUCLEOTIDE SEQUENCE [LARGE SCALE GENOMIC DNA]</scope>
    <source>
        <strain evidence="8">MUCL 33604</strain>
    </source>
</reference>
<evidence type="ECO:0000256" key="2">
    <source>
        <dbReference type="ARBA" id="ARBA00022737"/>
    </source>
</evidence>
<evidence type="ECO:0000259" key="6">
    <source>
        <dbReference type="PROSITE" id="PS50157"/>
    </source>
</evidence>
<dbReference type="PANTHER" id="PTHR24408">
    <property type="entry name" value="ZINC FINGER PROTEIN"/>
    <property type="match status" value="1"/>
</dbReference>
<keyword evidence="1" id="KW-0479">Metal-binding</keyword>
<dbReference type="GO" id="GO:0005634">
    <property type="term" value="C:nucleus"/>
    <property type="evidence" value="ECO:0007669"/>
    <property type="project" value="TreeGrafter"/>
</dbReference>
<proteinExistence type="predicted"/>
<dbReference type="PROSITE" id="PS50157">
    <property type="entry name" value="ZINC_FINGER_C2H2_2"/>
    <property type="match status" value="2"/>
</dbReference>
<dbReference type="EMBL" id="KL197729">
    <property type="protein sequence ID" value="KDQ54359.1"/>
    <property type="molecule type" value="Genomic_DNA"/>
</dbReference>
<dbReference type="HOGENOM" id="CLU_152693_0_0_1"/>
<dbReference type="GO" id="GO:0008270">
    <property type="term" value="F:zinc ion binding"/>
    <property type="evidence" value="ECO:0007669"/>
    <property type="project" value="UniProtKB-KW"/>
</dbReference>
<evidence type="ECO:0000313" key="7">
    <source>
        <dbReference type="EMBL" id="KDQ54359.1"/>
    </source>
</evidence>
<keyword evidence="2" id="KW-0677">Repeat</keyword>
<dbReference type="Pfam" id="PF00096">
    <property type="entry name" value="zf-C2H2"/>
    <property type="match status" value="2"/>
</dbReference>
<dbReference type="SMART" id="SM00355">
    <property type="entry name" value="ZnF_C2H2"/>
    <property type="match status" value="2"/>
</dbReference>
<dbReference type="InterPro" id="IPR013087">
    <property type="entry name" value="Znf_C2H2_type"/>
</dbReference>
<dbReference type="GO" id="GO:0043565">
    <property type="term" value="F:sequence-specific DNA binding"/>
    <property type="evidence" value="ECO:0007669"/>
    <property type="project" value="TreeGrafter"/>
</dbReference>
<evidence type="ECO:0000313" key="8">
    <source>
        <dbReference type="Proteomes" id="UP000027265"/>
    </source>
</evidence>
<evidence type="ECO:0000256" key="5">
    <source>
        <dbReference type="PROSITE-ProRule" id="PRU00042"/>
    </source>
</evidence>
<protein>
    <recommendedName>
        <fullName evidence="6">C2H2-type domain-containing protein</fullName>
    </recommendedName>
</protein>
<organism evidence="7 8">
    <name type="scientific">Jaapia argillacea MUCL 33604</name>
    <dbReference type="NCBI Taxonomy" id="933084"/>
    <lineage>
        <taxon>Eukaryota</taxon>
        <taxon>Fungi</taxon>
        <taxon>Dikarya</taxon>
        <taxon>Basidiomycota</taxon>
        <taxon>Agaricomycotina</taxon>
        <taxon>Agaricomycetes</taxon>
        <taxon>Agaricomycetidae</taxon>
        <taxon>Jaapiales</taxon>
        <taxon>Jaapiaceae</taxon>
        <taxon>Jaapia</taxon>
    </lineage>
</organism>
<evidence type="ECO:0000256" key="1">
    <source>
        <dbReference type="ARBA" id="ARBA00022723"/>
    </source>
</evidence>
<feature type="domain" description="C2H2-type" evidence="6">
    <location>
        <begin position="60"/>
        <end position="87"/>
    </location>
</feature>
<dbReference type="GO" id="GO:0000981">
    <property type="term" value="F:DNA-binding transcription factor activity, RNA polymerase II-specific"/>
    <property type="evidence" value="ECO:0007669"/>
    <property type="project" value="TreeGrafter"/>
</dbReference>
<evidence type="ECO:0000256" key="4">
    <source>
        <dbReference type="ARBA" id="ARBA00022833"/>
    </source>
</evidence>
<keyword evidence="3 5" id="KW-0863">Zinc-finger</keyword>
<accession>A0A067PHS6</accession>
<gene>
    <name evidence="7" type="ORF">JAAARDRAFT_60749</name>
</gene>
<dbReference type="InterPro" id="IPR036236">
    <property type="entry name" value="Znf_C2H2_sf"/>
</dbReference>
<dbReference type="AlphaFoldDB" id="A0A067PHS6"/>
<keyword evidence="8" id="KW-1185">Reference proteome</keyword>
<sequence>MTINTNLSPSFLPFNNVSPSIGTPSSSASFPTQYQDVKVSKANLNASRARRIHPDRSGGFVCEICSRDFTRKSNLETHKLSHLGKKPFRCTECERPFRTKSVLTRHERKVHRARV</sequence>
<dbReference type="OrthoDB" id="3437960at2759"/>
<dbReference type="PROSITE" id="PS00028">
    <property type="entry name" value="ZINC_FINGER_C2H2_1"/>
    <property type="match status" value="2"/>
</dbReference>
<dbReference type="PANTHER" id="PTHR24408:SF58">
    <property type="entry name" value="TRANSCRIPTION FACTOR (TFIIIA), PUTATIVE (AFU_ORTHOLOGUE AFUA_1G05150)-RELATED"/>
    <property type="match status" value="1"/>
</dbReference>
<name>A0A067PHS6_9AGAM</name>
<feature type="domain" description="C2H2-type" evidence="6">
    <location>
        <begin position="88"/>
        <end position="115"/>
    </location>
</feature>
<dbReference type="InParanoid" id="A0A067PHS6"/>
<dbReference type="STRING" id="933084.A0A067PHS6"/>
<keyword evidence="4" id="KW-0862">Zinc</keyword>
<dbReference type="FunFam" id="3.30.160.60:FF:000624">
    <property type="entry name" value="zinc finger protein 697"/>
    <property type="match status" value="1"/>
</dbReference>
<dbReference type="Proteomes" id="UP000027265">
    <property type="component" value="Unassembled WGS sequence"/>
</dbReference>
<dbReference type="Gene3D" id="3.30.160.60">
    <property type="entry name" value="Classic Zinc Finger"/>
    <property type="match status" value="2"/>
</dbReference>